<protein>
    <submittedName>
        <fullName evidence="1">Uncharacterized protein</fullName>
    </submittedName>
</protein>
<organism evidence="1 2">
    <name type="scientific">Cocos nucifera</name>
    <name type="common">Coconut palm</name>
    <dbReference type="NCBI Taxonomy" id="13894"/>
    <lineage>
        <taxon>Eukaryota</taxon>
        <taxon>Viridiplantae</taxon>
        <taxon>Streptophyta</taxon>
        <taxon>Embryophyta</taxon>
        <taxon>Tracheophyta</taxon>
        <taxon>Spermatophyta</taxon>
        <taxon>Magnoliopsida</taxon>
        <taxon>Liliopsida</taxon>
        <taxon>Arecaceae</taxon>
        <taxon>Arecoideae</taxon>
        <taxon>Cocoseae</taxon>
        <taxon>Attaleinae</taxon>
        <taxon>Cocos</taxon>
    </lineage>
</organism>
<accession>A0A8K0NBF5</accession>
<keyword evidence="2" id="KW-1185">Reference proteome</keyword>
<evidence type="ECO:0000313" key="1">
    <source>
        <dbReference type="EMBL" id="KAG1366914.1"/>
    </source>
</evidence>
<reference evidence="1" key="1">
    <citation type="journal article" date="2017" name="Gigascience">
        <title>The genome draft of coconut (Cocos nucifera).</title>
        <authorList>
            <person name="Xiao Y."/>
            <person name="Xu P."/>
            <person name="Fan H."/>
            <person name="Baudouin L."/>
            <person name="Xia W."/>
            <person name="Bocs S."/>
            <person name="Xu J."/>
            <person name="Li Q."/>
            <person name="Guo A."/>
            <person name="Zhou L."/>
            <person name="Li J."/>
            <person name="Wu Y."/>
            <person name="Ma Z."/>
            <person name="Armero A."/>
            <person name="Issali A.E."/>
            <person name="Liu N."/>
            <person name="Peng M."/>
            <person name="Yang Y."/>
        </authorList>
    </citation>
    <scope>NUCLEOTIDE SEQUENCE</scope>
    <source>
        <tissue evidence="1">Spear leaf of Hainan Tall coconut</tissue>
    </source>
</reference>
<dbReference type="AlphaFoldDB" id="A0A8K0NBF5"/>
<proteinExistence type="predicted"/>
<gene>
    <name evidence="1" type="ORF">COCNU_13G007040</name>
</gene>
<dbReference type="Proteomes" id="UP000797356">
    <property type="component" value="Chromosome 13"/>
</dbReference>
<reference evidence="1" key="2">
    <citation type="submission" date="2019-07" db="EMBL/GenBank/DDBJ databases">
        <authorList>
            <person name="Yang Y."/>
            <person name="Bocs S."/>
            <person name="Baudouin L."/>
        </authorList>
    </citation>
    <scope>NUCLEOTIDE SEQUENCE</scope>
    <source>
        <tissue evidence="1">Spear leaf of Hainan Tall coconut</tissue>
    </source>
</reference>
<name>A0A8K0NBF5_COCNU</name>
<sequence>MEKQLLQLLAVGPVDLESLAQASKGSATEMPGNHQTLNTIQFILEKDDLEQIMREFGIPKGMILGVPSISGLIFFWKELIGTDPPKEKKKKENKRRIILSLSPKAIMIKTGIMEATTIEASTVEAGSVDEAHRQTSTNLAIIDWKPPGFESEVVLGSEMVATSGSFKPIRIADSFDFFDQGFQSYCLIFHGRLQVLEHALDSLIP</sequence>
<evidence type="ECO:0000313" key="2">
    <source>
        <dbReference type="Proteomes" id="UP000797356"/>
    </source>
</evidence>
<comment type="caution">
    <text evidence="1">The sequence shown here is derived from an EMBL/GenBank/DDBJ whole genome shotgun (WGS) entry which is preliminary data.</text>
</comment>
<dbReference type="EMBL" id="CM017884">
    <property type="protein sequence ID" value="KAG1366914.1"/>
    <property type="molecule type" value="Genomic_DNA"/>
</dbReference>